<dbReference type="AlphaFoldDB" id="A0A3R8LZ29"/>
<accession>A0A3R8LZ29</accession>
<evidence type="ECO:0000313" key="2">
    <source>
        <dbReference type="EMBL" id="RRK32355.1"/>
    </source>
</evidence>
<dbReference type="Pfam" id="PF13472">
    <property type="entry name" value="Lipase_GDSL_2"/>
    <property type="match status" value="1"/>
</dbReference>
<protein>
    <submittedName>
        <fullName evidence="2">G-D-S-L family lipolytic protein</fullName>
    </submittedName>
</protein>
<feature type="domain" description="SGNH hydrolase-type esterase" evidence="1">
    <location>
        <begin position="47"/>
        <end position="221"/>
    </location>
</feature>
<sequence length="245" mass="28683">MDRKPYIKPYIRPGYLSQVIRADERRMEFDCRNQIVVQKECPVDIVFIGDSIIQMWELSAYFHQFPLRILNRGIGGDRTASLLHRFRADAVQLKPKMVVMMAGINDAWDLEFDNWKQEQGRDLEEILEEAFSNMEGILQIASKEAFQTVLCSILPTCMDWTNHEQERKRYVQLYNRGLKSLAETYEAHFVDFYPAFTEKDGCSLKREWSLEGLHPNVFGYDKMAEILKQEVDFGRSGTIKDSLYT</sequence>
<organism evidence="2 3">
    <name type="scientific">Schaedlerella arabinosiphila</name>
    <dbReference type="NCBI Taxonomy" id="2044587"/>
    <lineage>
        <taxon>Bacteria</taxon>
        <taxon>Bacillati</taxon>
        <taxon>Bacillota</taxon>
        <taxon>Clostridia</taxon>
        <taxon>Lachnospirales</taxon>
        <taxon>Lachnospiraceae</taxon>
        <taxon>Schaedlerella</taxon>
    </lineage>
</organism>
<dbReference type="InterPro" id="IPR013830">
    <property type="entry name" value="SGNH_hydro"/>
</dbReference>
<dbReference type="InterPro" id="IPR036514">
    <property type="entry name" value="SGNH_hydro_sf"/>
</dbReference>
<dbReference type="PANTHER" id="PTHR30383">
    <property type="entry name" value="THIOESTERASE 1/PROTEASE 1/LYSOPHOSPHOLIPASE L1"/>
    <property type="match status" value="1"/>
</dbReference>
<proteinExistence type="predicted"/>
<dbReference type="PANTHER" id="PTHR30383:SF5">
    <property type="entry name" value="SGNH HYDROLASE-TYPE ESTERASE DOMAIN-CONTAINING PROTEIN"/>
    <property type="match status" value="1"/>
</dbReference>
<keyword evidence="3" id="KW-1185">Reference proteome</keyword>
<name>A0A3R8LZ29_9FIRM</name>
<dbReference type="InterPro" id="IPR051532">
    <property type="entry name" value="Ester_Hydrolysis_Enzymes"/>
</dbReference>
<dbReference type="Proteomes" id="UP000274920">
    <property type="component" value="Unassembled WGS sequence"/>
</dbReference>
<evidence type="ECO:0000313" key="3">
    <source>
        <dbReference type="Proteomes" id="UP000274920"/>
    </source>
</evidence>
<dbReference type="EMBL" id="RHJS01000002">
    <property type="protein sequence ID" value="RRK32355.1"/>
    <property type="molecule type" value="Genomic_DNA"/>
</dbReference>
<dbReference type="SUPFAM" id="SSF52266">
    <property type="entry name" value="SGNH hydrolase"/>
    <property type="match status" value="1"/>
</dbReference>
<dbReference type="Gene3D" id="3.40.50.1110">
    <property type="entry name" value="SGNH hydrolase"/>
    <property type="match status" value="1"/>
</dbReference>
<reference evidence="2" key="1">
    <citation type="submission" date="2018-10" db="EMBL/GenBank/DDBJ databases">
        <title>Schaedlerella arabinophila gen. nov. sp. nov., isolated from the mouse intestinal tract and comparative analysis with the genome of the closely related altered Schaedler flora strain ASF502.</title>
        <authorList>
            <person name="Miyake S."/>
            <person name="Soh M."/>
            <person name="Seedorf H."/>
        </authorList>
    </citation>
    <scope>NUCLEOTIDE SEQUENCE [LARGE SCALE GENOMIC DNA]</scope>
    <source>
        <strain evidence="2">DSM 106076</strain>
    </source>
</reference>
<dbReference type="GO" id="GO:0004622">
    <property type="term" value="F:phosphatidylcholine lysophospholipase activity"/>
    <property type="evidence" value="ECO:0007669"/>
    <property type="project" value="TreeGrafter"/>
</dbReference>
<evidence type="ECO:0000259" key="1">
    <source>
        <dbReference type="Pfam" id="PF13472"/>
    </source>
</evidence>
<comment type="caution">
    <text evidence="2">The sequence shown here is derived from an EMBL/GenBank/DDBJ whole genome shotgun (WGS) entry which is preliminary data.</text>
</comment>
<gene>
    <name evidence="2" type="ORF">EBB54_14030</name>
</gene>